<feature type="region of interest" description="Disordered" evidence="1">
    <location>
        <begin position="354"/>
        <end position="376"/>
    </location>
</feature>
<evidence type="ECO:0000313" key="3">
    <source>
        <dbReference type="Proteomes" id="UP001303160"/>
    </source>
</evidence>
<sequence>MVFSPASPTNHTNFYRDTPSNRRLSNLTQSTSILFLDPDVPIPSIEFDDDAEVSPSTEHVAAPATYPSWAGSWRAENTTPTPAVTYEPYAFRYRSWDALDEVTASSHVTSSNQTPNEPYAFRYRSWDALDEATASSHATSSNQTPDEPYAFRYRAWDALDESTTSNHVTFSNQTPDHHGRRRRRFAATPFPRRGPRTRHTTISSRGLEGISNESEEEVLQPRKRRKLNKTPPSHTRTENAQSVAEDEDQIAALLSFSPLDSISNGDDLTERWMEYIVGIDIEDLEDWSDTTAPVPATALPLPTTLGTEAVDEIYSDIFKPLLRENYARLAGTDYRVTGIDWQDDPIPFRTIIDLRSQTPEPRSPSYPVSPSFSPER</sequence>
<dbReference type="AlphaFoldDB" id="A0AAN7AR63"/>
<feature type="compositionally biased region" description="Low complexity" evidence="1">
    <location>
        <begin position="359"/>
        <end position="376"/>
    </location>
</feature>
<feature type="compositionally biased region" description="Polar residues" evidence="1">
    <location>
        <begin position="230"/>
        <end position="242"/>
    </location>
</feature>
<dbReference type="EMBL" id="MU864048">
    <property type="protein sequence ID" value="KAK4194650.1"/>
    <property type="molecule type" value="Genomic_DNA"/>
</dbReference>
<feature type="region of interest" description="Disordered" evidence="1">
    <location>
        <begin position="166"/>
        <end position="245"/>
    </location>
</feature>
<protein>
    <submittedName>
        <fullName evidence="2">Uncharacterized protein</fullName>
    </submittedName>
</protein>
<evidence type="ECO:0000256" key="1">
    <source>
        <dbReference type="SAM" id="MobiDB-lite"/>
    </source>
</evidence>
<organism evidence="2 3">
    <name type="scientific">Triangularia verruculosa</name>
    <dbReference type="NCBI Taxonomy" id="2587418"/>
    <lineage>
        <taxon>Eukaryota</taxon>
        <taxon>Fungi</taxon>
        <taxon>Dikarya</taxon>
        <taxon>Ascomycota</taxon>
        <taxon>Pezizomycotina</taxon>
        <taxon>Sordariomycetes</taxon>
        <taxon>Sordariomycetidae</taxon>
        <taxon>Sordariales</taxon>
        <taxon>Podosporaceae</taxon>
        <taxon>Triangularia</taxon>
    </lineage>
</organism>
<comment type="caution">
    <text evidence="2">The sequence shown here is derived from an EMBL/GenBank/DDBJ whole genome shotgun (WGS) entry which is preliminary data.</text>
</comment>
<accession>A0AAN7AR63</accession>
<feature type="region of interest" description="Disordered" evidence="1">
    <location>
        <begin position="1"/>
        <end position="22"/>
    </location>
</feature>
<reference evidence="2" key="2">
    <citation type="submission" date="2023-05" db="EMBL/GenBank/DDBJ databases">
        <authorList>
            <consortium name="Lawrence Berkeley National Laboratory"/>
            <person name="Steindorff A."/>
            <person name="Hensen N."/>
            <person name="Bonometti L."/>
            <person name="Westerberg I."/>
            <person name="Brannstrom I.O."/>
            <person name="Guillou S."/>
            <person name="Cros-Aarteil S."/>
            <person name="Calhoun S."/>
            <person name="Haridas S."/>
            <person name="Kuo A."/>
            <person name="Mondo S."/>
            <person name="Pangilinan J."/>
            <person name="Riley R."/>
            <person name="Labutti K."/>
            <person name="Andreopoulos B."/>
            <person name="Lipzen A."/>
            <person name="Chen C."/>
            <person name="Yanf M."/>
            <person name="Daum C."/>
            <person name="Ng V."/>
            <person name="Clum A."/>
            <person name="Ohm R."/>
            <person name="Martin F."/>
            <person name="Silar P."/>
            <person name="Natvig D."/>
            <person name="Lalanne C."/>
            <person name="Gautier V."/>
            <person name="Ament-Velasquez S.L."/>
            <person name="Kruys A."/>
            <person name="Hutchinson M.I."/>
            <person name="Powell A.J."/>
            <person name="Barry K."/>
            <person name="Miller A.N."/>
            <person name="Grigoriev I.V."/>
            <person name="Debuchy R."/>
            <person name="Gladieux P."/>
            <person name="Thoren M.H."/>
            <person name="Johannesson H."/>
        </authorList>
    </citation>
    <scope>NUCLEOTIDE SEQUENCE</scope>
    <source>
        <strain evidence="2">CBS 315.58</strain>
    </source>
</reference>
<gene>
    <name evidence="2" type="ORF">QBC40DRAFT_259803</name>
</gene>
<feature type="compositionally biased region" description="Polar residues" evidence="1">
    <location>
        <begin position="1"/>
        <end position="15"/>
    </location>
</feature>
<proteinExistence type="predicted"/>
<reference evidence="2" key="1">
    <citation type="journal article" date="2023" name="Mol. Phylogenet. Evol.">
        <title>Genome-scale phylogeny and comparative genomics of the fungal order Sordariales.</title>
        <authorList>
            <person name="Hensen N."/>
            <person name="Bonometti L."/>
            <person name="Westerberg I."/>
            <person name="Brannstrom I.O."/>
            <person name="Guillou S."/>
            <person name="Cros-Aarteil S."/>
            <person name="Calhoun S."/>
            <person name="Haridas S."/>
            <person name="Kuo A."/>
            <person name="Mondo S."/>
            <person name="Pangilinan J."/>
            <person name="Riley R."/>
            <person name="LaButti K."/>
            <person name="Andreopoulos B."/>
            <person name="Lipzen A."/>
            <person name="Chen C."/>
            <person name="Yan M."/>
            <person name="Daum C."/>
            <person name="Ng V."/>
            <person name="Clum A."/>
            <person name="Steindorff A."/>
            <person name="Ohm R.A."/>
            <person name="Martin F."/>
            <person name="Silar P."/>
            <person name="Natvig D.O."/>
            <person name="Lalanne C."/>
            <person name="Gautier V."/>
            <person name="Ament-Velasquez S.L."/>
            <person name="Kruys A."/>
            <person name="Hutchinson M.I."/>
            <person name="Powell A.J."/>
            <person name="Barry K."/>
            <person name="Miller A.N."/>
            <person name="Grigoriev I.V."/>
            <person name="Debuchy R."/>
            <person name="Gladieux P."/>
            <person name="Hiltunen Thoren M."/>
            <person name="Johannesson H."/>
        </authorList>
    </citation>
    <scope>NUCLEOTIDE SEQUENCE</scope>
    <source>
        <strain evidence="2">CBS 315.58</strain>
    </source>
</reference>
<keyword evidence="3" id="KW-1185">Reference proteome</keyword>
<name>A0AAN7AR63_9PEZI</name>
<dbReference type="Proteomes" id="UP001303160">
    <property type="component" value="Unassembled WGS sequence"/>
</dbReference>
<evidence type="ECO:0000313" key="2">
    <source>
        <dbReference type="EMBL" id="KAK4194650.1"/>
    </source>
</evidence>